<dbReference type="Proteomes" id="UP000076837">
    <property type="component" value="Unassembled WGS sequence"/>
</dbReference>
<dbReference type="Gene3D" id="3.30.70.100">
    <property type="match status" value="1"/>
</dbReference>
<dbReference type="OrthoDB" id="5340195at2759"/>
<protein>
    <submittedName>
        <fullName evidence="1">Uncharacterized protein</fullName>
    </submittedName>
</protein>
<dbReference type="InterPro" id="IPR011008">
    <property type="entry name" value="Dimeric_a/b-barrel"/>
</dbReference>
<accession>A0A163MKW2</accession>
<dbReference type="SUPFAM" id="SSF54909">
    <property type="entry name" value="Dimeric alpha+beta barrel"/>
    <property type="match status" value="1"/>
</dbReference>
<evidence type="ECO:0000313" key="1">
    <source>
        <dbReference type="EMBL" id="KZM28803.1"/>
    </source>
</evidence>
<proteinExistence type="predicted"/>
<name>A0A163MKW2_DIDRA</name>
<comment type="caution">
    <text evidence="1">The sequence shown here is derived from an EMBL/GenBank/DDBJ whole genome shotgun (WGS) entry which is preliminary data.</text>
</comment>
<reference evidence="1 2" key="1">
    <citation type="journal article" date="2016" name="Sci. Rep.">
        <title>Draft genome sequencing and secretome analysis of fungal phytopathogen Ascochyta rabiei provides insight into the necrotrophic effector repertoire.</title>
        <authorList>
            <person name="Verma S."/>
            <person name="Gazara R.K."/>
            <person name="Nizam S."/>
            <person name="Parween S."/>
            <person name="Chattopadhyay D."/>
            <person name="Verma P.K."/>
        </authorList>
    </citation>
    <scope>NUCLEOTIDE SEQUENCE [LARGE SCALE GENOMIC DNA]</scope>
    <source>
        <strain evidence="1 2">ArDII</strain>
    </source>
</reference>
<dbReference type="AlphaFoldDB" id="A0A163MKW2"/>
<sequence>MRLNLFSAALLGQCLVAAQDLANVTWPNSFPKQIAAVRRREGLTTSEFQYHHIFVHGRKAWNAPDTVDQPLAYVQDHVFDSAYGINTTKNSINPSYFGHSDMTELYSRSQDAFATPPPNNYTSTIIGPDGAAFSDFSASVNMYAHEVFYPVNSSCQHPIQASAPNAFYWIFANASNANTSSFENATFAGSIMDSLVSAFPPGAIYNASIHTSVAGMDSRGYYGGYNNPTLNAVLKFWLCDDHQAITAFRKAQSGLISQNEKLQINLDNSFVIFTRPILIYDRTTNTPFDTARAQKALLTNGFSSNAIVAPLNLT</sequence>
<organism evidence="1 2">
    <name type="scientific">Didymella rabiei</name>
    <name type="common">Chickpea ascochyta blight fungus</name>
    <name type="synonym">Mycosphaerella rabiei</name>
    <dbReference type="NCBI Taxonomy" id="5454"/>
    <lineage>
        <taxon>Eukaryota</taxon>
        <taxon>Fungi</taxon>
        <taxon>Dikarya</taxon>
        <taxon>Ascomycota</taxon>
        <taxon>Pezizomycotina</taxon>
        <taxon>Dothideomycetes</taxon>
        <taxon>Pleosporomycetidae</taxon>
        <taxon>Pleosporales</taxon>
        <taxon>Pleosporineae</taxon>
        <taxon>Didymellaceae</taxon>
        <taxon>Ascochyta</taxon>
    </lineage>
</organism>
<evidence type="ECO:0000313" key="2">
    <source>
        <dbReference type="Proteomes" id="UP000076837"/>
    </source>
</evidence>
<dbReference type="EMBL" id="JYNV01000002">
    <property type="protein sequence ID" value="KZM28803.1"/>
    <property type="molecule type" value="Genomic_DNA"/>
</dbReference>
<keyword evidence="2" id="KW-1185">Reference proteome</keyword>
<gene>
    <name evidence="1" type="ORF">ST47_g64</name>
</gene>